<dbReference type="PANTHER" id="PTHR42080">
    <property type="entry name" value="SRR1 DOMAIN-CONTAINING PROTEIN"/>
    <property type="match status" value="1"/>
</dbReference>
<dbReference type="AlphaFoldDB" id="A0AA38RBN5"/>
<evidence type="ECO:0000313" key="3">
    <source>
        <dbReference type="EMBL" id="KAJ9131748.1"/>
    </source>
</evidence>
<name>A0AA38RBN5_9PEZI</name>
<accession>A0AA38RBN5</accession>
<dbReference type="Pfam" id="PF07985">
    <property type="entry name" value="SRR1"/>
    <property type="match status" value="1"/>
</dbReference>
<feature type="region of interest" description="Disordered" evidence="1">
    <location>
        <begin position="1"/>
        <end position="50"/>
    </location>
</feature>
<feature type="domain" description="SRR1-like" evidence="2">
    <location>
        <begin position="92"/>
        <end position="254"/>
    </location>
</feature>
<feature type="compositionally biased region" description="Basic and acidic residues" evidence="1">
    <location>
        <begin position="14"/>
        <end position="23"/>
    </location>
</feature>
<dbReference type="Proteomes" id="UP001174694">
    <property type="component" value="Unassembled WGS sequence"/>
</dbReference>
<dbReference type="EMBL" id="JANBVO010000064">
    <property type="protein sequence ID" value="KAJ9131748.1"/>
    <property type="molecule type" value="Genomic_DNA"/>
</dbReference>
<evidence type="ECO:0000256" key="1">
    <source>
        <dbReference type="SAM" id="MobiDB-lite"/>
    </source>
</evidence>
<dbReference type="PANTHER" id="PTHR42080:SF1">
    <property type="entry name" value="SRR1-LIKE DOMAIN-CONTAINING PROTEIN"/>
    <property type="match status" value="1"/>
</dbReference>
<protein>
    <recommendedName>
        <fullName evidence="2">SRR1-like domain-containing protein</fullName>
    </recommendedName>
</protein>
<comment type="caution">
    <text evidence="3">The sequence shown here is derived from an EMBL/GenBank/DDBJ whole genome shotgun (WGS) entry which is preliminary data.</text>
</comment>
<proteinExistence type="predicted"/>
<keyword evidence="4" id="KW-1185">Reference proteome</keyword>
<evidence type="ECO:0000313" key="4">
    <source>
        <dbReference type="Proteomes" id="UP001174694"/>
    </source>
</evidence>
<organism evidence="3 4">
    <name type="scientific">Pleurostoma richardsiae</name>
    <dbReference type="NCBI Taxonomy" id="41990"/>
    <lineage>
        <taxon>Eukaryota</taxon>
        <taxon>Fungi</taxon>
        <taxon>Dikarya</taxon>
        <taxon>Ascomycota</taxon>
        <taxon>Pezizomycotina</taxon>
        <taxon>Sordariomycetes</taxon>
        <taxon>Sordariomycetidae</taxon>
        <taxon>Calosphaeriales</taxon>
        <taxon>Pleurostomataceae</taxon>
        <taxon>Pleurostoma</taxon>
    </lineage>
</organism>
<evidence type="ECO:0000259" key="2">
    <source>
        <dbReference type="Pfam" id="PF07985"/>
    </source>
</evidence>
<reference evidence="3" key="1">
    <citation type="submission" date="2022-07" db="EMBL/GenBank/DDBJ databases">
        <title>Fungi with potential for degradation of polypropylene.</title>
        <authorList>
            <person name="Gostincar C."/>
        </authorList>
    </citation>
    <scope>NUCLEOTIDE SEQUENCE</scope>
    <source>
        <strain evidence="3">EXF-13308</strain>
    </source>
</reference>
<gene>
    <name evidence="3" type="ORF">NKR23_g11582</name>
</gene>
<sequence>MVPHLNADNGQAEAHGHHGEESQWTRVVRKGKKLARHGQSASHCSSLPLPNPTPQLTPEEIHADHARLCARWRASDSYAHLLDFLRDAGPRRGRVTRAICLGLGSFDPENGSWDAKRRAHTQLDAFLAMVKLLSGPGADRVPCFFQEPCFTGADKAFLESMGHVVVESPRAYAMTSPTTLVFGIHLYKEVWAEALAKCLPAIFVGTSWNVWDECGISSPTGCANDRIREMDSTFDKFRFPQYDVDTFSSTCIYWRKQSSGSESMATGAHRPLAE</sequence>
<dbReference type="InterPro" id="IPR012942">
    <property type="entry name" value="SRR1-like"/>
</dbReference>
<feature type="compositionally biased region" description="Basic residues" evidence="1">
    <location>
        <begin position="27"/>
        <end position="36"/>
    </location>
</feature>